<evidence type="ECO:0000313" key="2">
    <source>
        <dbReference type="Proteomes" id="UP000008641"/>
    </source>
</evidence>
<keyword evidence="2" id="KW-1185">Reference proteome</keyword>
<gene>
    <name evidence="1" type="ordered locus">Weevi_0271</name>
</gene>
<reference evidence="1 2" key="1">
    <citation type="journal article" date="2011" name="Stand. Genomic Sci.">
        <title>Complete genome sequence of Weeksella virosa type strain (9751).</title>
        <authorList>
            <person name="Lang E."/>
            <person name="Teshima H."/>
            <person name="Lucas S."/>
            <person name="Lapidus A."/>
            <person name="Hammon N."/>
            <person name="Deshpande S."/>
            <person name="Nolan M."/>
            <person name="Cheng J.F."/>
            <person name="Pitluck S."/>
            <person name="Liolios K."/>
            <person name="Pagani I."/>
            <person name="Mikhailova N."/>
            <person name="Ivanova N."/>
            <person name="Mavromatis K."/>
            <person name="Pati A."/>
            <person name="Tapia R."/>
            <person name="Han C."/>
            <person name="Goodwin L."/>
            <person name="Chen A."/>
            <person name="Palaniappan K."/>
            <person name="Land M."/>
            <person name="Hauser L."/>
            <person name="Chang Y.J."/>
            <person name="Jeffries C.D."/>
            <person name="Brambilla E.M."/>
            <person name="Kopitz M."/>
            <person name="Rohde M."/>
            <person name="Goker M."/>
            <person name="Tindall B.J."/>
            <person name="Detter J.C."/>
            <person name="Woyke T."/>
            <person name="Bristow J."/>
            <person name="Eisen J.A."/>
            <person name="Markowitz V."/>
            <person name="Hugenholtz P."/>
            <person name="Klenk H.P."/>
            <person name="Kyrpides N.C."/>
        </authorList>
    </citation>
    <scope>NUCLEOTIDE SEQUENCE [LARGE SCALE GENOMIC DNA]</scope>
    <source>
        <strain evidence="2">ATCC 43766 / DSM 16922 / JCM 21250 / NBRC 16016 / NCTC 11634 / CL345/78</strain>
    </source>
</reference>
<organism evidence="1 2">
    <name type="scientific">Weeksella virosa (strain ATCC 43766 / DSM 16922 / JCM 21250 / CCUG 30538 / CDC 9751 / IAM 14551 / NBRC 16016 / NCTC 11634 / CL345/78)</name>
    <dbReference type="NCBI Taxonomy" id="865938"/>
    <lineage>
        <taxon>Bacteria</taxon>
        <taxon>Pseudomonadati</taxon>
        <taxon>Bacteroidota</taxon>
        <taxon>Flavobacteriia</taxon>
        <taxon>Flavobacteriales</taxon>
        <taxon>Weeksellaceae</taxon>
        <taxon>Weeksella</taxon>
    </lineage>
</organism>
<dbReference type="AlphaFoldDB" id="F0NXT6"/>
<dbReference type="STRING" id="865938.Weevi_0271"/>
<dbReference type="KEGG" id="wvi:Weevi_0271"/>
<dbReference type="EMBL" id="CP002455">
    <property type="protein sequence ID" value="ADX66993.1"/>
    <property type="molecule type" value="Genomic_DNA"/>
</dbReference>
<reference evidence="2" key="2">
    <citation type="journal article" date="2011" name="Stand. Genomic Sci.">
        <title>Complete genome sequence of Weeksella virosa type strain (9751T).</title>
        <authorList>
            <person name="Lang E."/>
            <person name="Teshima H."/>
            <person name="Lucas S."/>
            <person name="Lapidus A."/>
            <person name="Hammon N."/>
            <person name="Deshpande S."/>
            <person name="Nolan M."/>
            <person name="Cheng J."/>
            <person name="Pitluck S."/>
            <person name="Liolios K."/>
            <person name="Pagani I."/>
            <person name="Mikhailova N."/>
            <person name="Ivanova N."/>
            <person name="Mavromatis K."/>
            <person name="Pati A."/>
            <person name="Tapia R."/>
            <person name="Han C."/>
            <person name="Goodwin L."/>
            <person name="Chen A."/>
            <person name="Palaniappan K."/>
            <person name="Land M."/>
            <person name="Hauser L."/>
            <person name="Chang Y."/>
            <person name="Jeffries C."/>
            <person name="Brambilla E."/>
            <person name="Kopitz M."/>
            <person name="Rohde M."/>
            <person name="Goker M."/>
            <person name="Tindall B."/>
            <person name="Detter J."/>
            <person name="Woyke T."/>
            <person name="Bristow J."/>
            <person name="Eisen J."/>
            <person name="Markowitz V."/>
            <person name="Hugenholtz P."/>
            <person name="Klenk H."/>
            <person name="Kyrpides N."/>
        </authorList>
    </citation>
    <scope>NUCLEOTIDE SEQUENCE [LARGE SCALE GENOMIC DNA]</scope>
    <source>
        <strain evidence="2">ATCC 43766 / DSM 16922 / JCM 21250 / NBRC 16016 / NCTC 11634 / CL345/78</strain>
    </source>
</reference>
<dbReference type="HOGENOM" id="CLU_1077479_0_0_10"/>
<sequence>MQSFPVQLIQSLPTIVKNEILFPKLNGKTSEVISERQATVNRLITMLSVKFENEKEMQIATAEMGTFLRGYNLTRPEVLEAYRMAIRGEFDIKLYPNLSLIQCGEILKSYQEFKNDSFERNTAIKKLKLFGNTDKKPSDEQLEIEHMQYLKTVYAEIKESGFSDKLHFYYSKFKNRVRQWDLPTKKRFLKYIENKLMKQKEVKFMTGKINEFEFSKIKKEISSGKGLSEAVVLCQNILISNYLKSKCECFEEFREEFK</sequence>
<protein>
    <submittedName>
        <fullName evidence="1">Uncharacterized protein</fullName>
    </submittedName>
</protein>
<proteinExistence type="predicted"/>
<evidence type="ECO:0000313" key="1">
    <source>
        <dbReference type="EMBL" id="ADX66993.1"/>
    </source>
</evidence>
<dbReference type="Proteomes" id="UP000008641">
    <property type="component" value="Chromosome"/>
</dbReference>
<accession>F0NXT6</accession>
<dbReference type="eggNOG" id="ENOG5033NX8">
    <property type="taxonomic scope" value="Bacteria"/>
</dbReference>
<name>F0NXT6_WEEVC</name>